<dbReference type="SUPFAM" id="SSF57997">
    <property type="entry name" value="Tropomyosin"/>
    <property type="match status" value="1"/>
</dbReference>
<dbReference type="Pfam" id="PF02706">
    <property type="entry name" value="Wzz"/>
    <property type="match status" value="1"/>
</dbReference>
<feature type="transmembrane region" description="Helical" evidence="7">
    <location>
        <begin position="22"/>
        <end position="42"/>
    </location>
</feature>
<evidence type="ECO:0000256" key="3">
    <source>
        <dbReference type="ARBA" id="ARBA00022692"/>
    </source>
</evidence>
<keyword evidence="3 7" id="KW-0812">Transmembrane</keyword>
<keyword evidence="4 7" id="KW-1133">Transmembrane helix</keyword>
<keyword evidence="6" id="KW-0175">Coiled coil</keyword>
<dbReference type="GO" id="GO:0005886">
    <property type="term" value="C:plasma membrane"/>
    <property type="evidence" value="ECO:0007669"/>
    <property type="project" value="UniProtKB-SubCell"/>
</dbReference>
<sequence length="564" mass="63385">MQVNEIYQQLLFYLGALWRRRWMIFAIAAMIAGLGWAGVSSLPNEYRSSAKIYVDTATILSPLLAGVAVEENVDRQIEIMRRTLLSRPNIEQLARMTDMDIEASTPAGLEVMLDQLEKRISLTAQRDNLFDISYVDRSPQRARDVVQALTTLFVENNLGRNRADMDNAQGFLDRQITDYEKKLNEAEEALAQFQQENAAFLPGQTGLQSNLADARGNLSSLLGQLQDTEARQRLLERELAETPQILGQTSGGMGPPTNLEVQIIDLQSRLEELESRYTSEHPDVVVMRRRLEAMMRQHAAFVDNFGQSDDLRSGPAANTVTIPNPVYADLRMELVRERSNAETLREKVNRARQAVNDLEQKVFQVPEVEAQMKRLTRDYDVIQKNYETLLARRESARISSDREQAGSRVNFRIIEAASVPLMPSGPPRALFLGAILMMSFVAGSAVAWLLAVARVTYGSVDHLKRDFDFPVIGFLTVVGHDDPGKGIKDKISLGISLSVLLSVFIGLLYIESRYGIPMHQMLAYGLCLFVFIFGLIILVIDRLRPSLFRSSPMITSFDLNARQA</sequence>
<dbReference type="GO" id="GO:0004713">
    <property type="term" value="F:protein tyrosine kinase activity"/>
    <property type="evidence" value="ECO:0007669"/>
    <property type="project" value="TreeGrafter"/>
</dbReference>
<gene>
    <name evidence="10" type="ORF">JCM17846_25050</name>
</gene>
<comment type="caution">
    <text evidence="10">The sequence shown here is derived from an EMBL/GenBank/DDBJ whole genome shotgun (WGS) entry which is preliminary data.</text>
</comment>
<dbReference type="Gene3D" id="1.10.287.1490">
    <property type="match status" value="1"/>
</dbReference>
<feature type="coiled-coil region" evidence="6">
    <location>
        <begin position="327"/>
        <end position="392"/>
    </location>
</feature>
<evidence type="ECO:0000256" key="5">
    <source>
        <dbReference type="ARBA" id="ARBA00023136"/>
    </source>
</evidence>
<dbReference type="PANTHER" id="PTHR32309:SF13">
    <property type="entry name" value="FERRIC ENTEROBACTIN TRANSPORT PROTEIN FEPE"/>
    <property type="match status" value="1"/>
</dbReference>
<evidence type="ECO:0000256" key="2">
    <source>
        <dbReference type="ARBA" id="ARBA00022475"/>
    </source>
</evidence>
<feature type="transmembrane region" description="Helical" evidence="7">
    <location>
        <begin position="491"/>
        <end position="510"/>
    </location>
</feature>
<dbReference type="InterPro" id="IPR014345">
    <property type="entry name" value="XrtA_polysacc_chain"/>
</dbReference>
<proteinExistence type="predicted"/>
<evidence type="ECO:0000313" key="11">
    <source>
        <dbReference type="Proteomes" id="UP000324996"/>
    </source>
</evidence>
<feature type="transmembrane region" description="Helical" evidence="7">
    <location>
        <begin position="429"/>
        <end position="451"/>
    </location>
</feature>
<feature type="domain" description="Polysaccharide chain length determinant N-terminal" evidence="8">
    <location>
        <begin position="10"/>
        <end position="92"/>
    </location>
</feature>
<keyword evidence="2" id="KW-1003">Cell membrane</keyword>
<reference evidence="10 11" key="1">
    <citation type="submission" date="2019-09" db="EMBL/GenBank/DDBJ databases">
        <title>NBRP : Genome information of microbial organism related human and environment.</title>
        <authorList>
            <person name="Hattori M."/>
            <person name="Oshima K."/>
            <person name="Inaba H."/>
            <person name="Suda W."/>
            <person name="Sakamoto M."/>
            <person name="Iino T."/>
            <person name="Kitahara M."/>
            <person name="Oshida Y."/>
            <person name="Iida T."/>
            <person name="Kudo T."/>
            <person name="Itoh T."/>
            <person name="Ohkuma M."/>
        </authorList>
    </citation>
    <scope>NUCLEOTIDE SEQUENCE [LARGE SCALE GENOMIC DNA]</scope>
    <source>
        <strain evidence="10 11">Q-1</strain>
    </source>
</reference>
<organism evidence="10 11">
    <name type="scientific">Iodidimonas nitroreducens</name>
    <dbReference type="NCBI Taxonomy" id="1236968"/>
    <lineage>
        <taxon>Bacteria</taxon>
        <taxon>Pseudomonadati</taxon>
        <taxon>Pseudomonadota</taxon>
        <taxon>Alphaproteobacteria</taxon>
        <taxon>Iodidimonadales</taxon>
        <taxon>Iodidimonadaceae</taxon>
        <taxon>Iodidimonas</taxon>
    </lineage>
</organism>
<name>A0A5A7N900_9PROT</name>
<accession>A0A5A7N900</accession>
<dbReference type="EMBL" id="BKCN01000014">
    <property type="protein sequence ID" value="GER04823.1"/>
    <property type="molecule type" value="Genomic_DNA"/>
</dbReference>
<evidence type="ECO:0000256" key="1">
    <source>
        <dbReference type="ARBA" id="ARBA00004651"/>
    </source>
</evidence>
<dbReference type="InterPro" id="IPR032807">
    <property type="entry name" value="GNVR"/>
</dbReference>
<evidence type="ECO:0000259" key="9">
    <source>
        <dbReference type="Pfam" id="PF13807"/>
    </source>
</evidence>
<dbReference type="Proteomes" id="UP000324996">
    <property type="component" value="Unassembled WGS sequence"/>
</dbReference>
<dbReference type="InterPro" id="IPR050445">
    <property type="entry name" value="Bact_polysacc_biosynth/exp"/>
</dbReference>
<evidence type="ECO:0000259" key="8">
    <source>
        <dbReference type="Pfam" id="PF02706"/>
    </source>
</evidence>
<evidence type="ECO:0000256" key="7">
    <source>
        <dbReference type="SAM" id="Phobius"/>
    </source>
</evidence>
<keyword evidence="5 7" id="KW-0472">Membrane</keyword>
<dbReference type="PANTHER" id="PTHR32309">
    <property type="entry name" value="TYROSINE-PROTEIN KINASE"/>
    <property type="match status" value="1"/>
</dbReference>
<feature type="transmembrane region" description="Helical" evidence="7">
    <location>
        <begin position="522"/>
        <end position="540"/>
    </location>
</feature>
<feature type="domain" description="Tyrosine-protein kinase G-rich" evidence="9">
    <location>
        <begin position="371"/>
        <end position="448"/>
    </location>
</feature>
<keyword evidence="11" id="KW-1185">Reference proteome</keyword>
<evidence type="ECO:0000256" key="4">
    <source>
        <dbReference type="ARBA" id="ARBA00022989"/>
    </source>
</evidence>
<evidence type="ECO:0000256" key="6">
    <source>
        <dbReference type="SAM" id="Coils"/>
    </source>
</evidence>
<dbReference type="NCBIfam" id="TIGR03007">
    <property type="entry name" value="pepcterm_ChnLen"/>
    <property type="match status" value="1"/>
</dbReference>
<dbReference type="AlphaFoldDB" id="A0A5A7N900"/>
<evidence type="ECO:0000313" key="10">
    <source>
        <dbReference type="EMBL" id="GER04823.1"/>
    </source>
</evidence>
<dbReference type="Pfam" id="PF13807">
    <property type="entry name" value="GNVR"/>
    <property type="match status" value="1"/>
</dbReference>
<protein>
    <submittedName>
        <fullName evidence="10">Chain-length determining protein</fullName>
    </submittedName>
</protein>
<feature type="coiled-coil region" evidence="6">
    <location>
        <begin position="169"/>
        <end position="238"/>
    </location>
</feature>
<comment type="subcellular location">
    <subcellularLocation>
        <location evidence="1">Cell membrane</location>
        <topology evidence="1">Multi-pass membrane protein</topology>
    </subcellularLocation>
</comment>
<dbReference type="InterPro" id="IPR003856">
    <property type="entry name" value="LPS_length_determ_N"/>
</dbReference>